<feature type="region of interest" description="Disordered" evidence="9">
    <location>
        <begin position="1013"/>
        <end position="1035"/>
    </location>
</feature>
<dbReference type="InterPro" id="IPR023997">
    <property type="entry name" value="TonB-dep_OMP_SusC/RagA_CS"/>
</dbReference>
<dbReference type="EMBL" id="FOAF01000008">
    <property type="protein sequence ID" value="SEM18155.1"/>
    <property type="molecule type" value="Genomic_DNA"/>
</dbReference>
<evidence type="ECO:0000259" key="10">
    <source>
        <dbReference type="SMART" id="SM00965"/>
    </source>
</evidence>
<dbReference type="GO" id="GO:0044718">
    <property type="term" value="P:siderophore transmembrane transport"/>
    <property type="evidence" value="ECO:0007669"/>
    <property type="project" value="TreeGrafter"/>
</dbReference>
<keyword evidence="3 8" id="KW-1134">Transmembrane beta strand</keyword>
<dbReference type="InterPro" id="IPR037066">
    <property type="entry name" value="Plug_dom_sf"/>
</dbReference>
<name>A0A1H7WAP1_OLID1</name>
<dbReference type="InterPro" id="IPR012910">
    <property type="entry name" value="Plug_dom"/>
</dbReference>
<accession>A0A1H7WAP1</accession>
<dbReference type="Gene3D" id="2.170.130.10">
    <property type="entry name" value="TonB-dependent receptor, plug domain"/>
    <property type="match status" value="1"/>
</dbReference>
<dbReference type="Gene3D" id="2.60.40.1120">
    <property type="entry name" value="Carboxypeptidase-like, regulatory domain"/>
    <property type="match status" value="1"/>
</dbReference>
<evidence type="ECO:0000256" key="7">
    <source>
        <dbReference type="ARBA" id="ARBA00023237"/>
    </source>
</evidence>
<dbReference type="GO" id="GO:0015344">
    <property type="term" value="F:siderophore uptake transmembrane transporter activity"/>
    <property type="evidence" value="ECO:0007669"/>
    <property type="project" value="TreeGrafter"/>
</dbReference>
<dbReference type="SUPFAM" id="SSF56935">
    <property type="entry name" value="Porins"/>
    <property type="match status" value="1"/>
</dbReference>
<dbReference type="InterPro" id="IPR011662">
    <property type="entry name" value="Secretin/TonB_short_N"/>
</dbReference>
<dbReference type="Pfam" id="PF07715">
    <property type="entry name" value="Plug"/>
    <property type="match status" value="1"/>
</dbReference>
<keyword evidence="2 8" id="KW-0813">Transport</keyword>
<dbReference type="InterPro" id="IPR039426">
    <property type="entry name" value="TonB-dep_rcpt-like"/>
</dbReference>
<feature type="compositionally biased region" description="Polar residues" evidence="9">
    <location>
        <begin position="1020"/>
        <end position="1035"/>
    </location>
</feature>
<dbReference type="AlphaFoldDB" id="A0A1H7WAP1"/>
<evidence type="ECO:0000256" key="2">
    <source>
        <dbReference type="ARBA" id="ARBA00022448"/>
    </source>
</evidence>
<proteinExistence type="inferred from homology"/>
<dbReference type="InterPro" id="IPR023996">
    <property type="entry name" value="TonB-dep_OMP_SusC/RagA"/>
</dbReference>
<dbReference type="SUPFAM" id="SSF49464">
    <property type="entry name" value="Carboxypeptidase regulatory domain-like"/>
    <property type="match status" value="1"/>
</dbReference>
<comment type="similarity">
    <text evidence="8">Belongs to the TonB-dependent receptor family.</text>
</comment>
<dbReference type="STRING" id="407022.SAMN05661044_04478"/>
<evidence type="ECO:0000256" key="4">
    <source>
        <dbReference type="ARBA" id="ARBA00022692"/>
    </source>
</evidence>
<dbReference type="PANTHER" id="PTHR30069">
    <property type="entry name" value="TONB-DEPENDENT OUTER MEMBRANE RECEPTOR"/>
    <property type="match status" value="1"/>
</dbReference>
<dbReference type="PROSITE" id="PS52016">
    <property type="entry name" value="TONB_DEPENDENT_REC_3"/>
    <property type="match status" value="1"/>
</dbReference>
<dbReference type="InterPro" id="IPR036942">
    <property type="entry name" value="Beta-barrel_TonB_sf"/>
</dbReference>
<evidence type="ECO:0000256" key="6">
    <source>
        <dbReference type="ARBA" id="ARBA00023136"/>
    </source>
</evidence>
<evidence type="ECO:0000256" key="8">
    <source>
        <dbReference type="PROSITE-ProRule" id="PRU01360"/>
    </source>
</evidence>
<gene>
    <name evidence="11" type="ORF">SAMN05661044_04478</name>
</gene>
<organism evidence="11 12">
    <name type="scientific">Olivibacter domesticus</name>
    <name type="common">Pseudosphingobacterium domesticum</name>
    <dbReference type="NCBI Taxonomy" id="407022"/>
    <lineage>
        <taxon>Bacteria</taxon>
        <taxon>Pseudomonadati</taxon>
        <taxon>Bacteroidota</taxon>
        <taxon>Sphingobacteriia</taxon>
        <taxon>Sphingobacteriales</taxon>
        <taxon>Sphingobacteriaceae</taxon>
        <taxon>Olivibacter</taxon>
    </lineage>
</organism>
<dbReference type="NCBIfam" id="TIGR04056">
    <property type="entry name" value="OMP_RagA_SusC"/>
    <property type="match status" value="1"/>
</dbReference>
<keyword evidence="7 8" id="KW-0998">Cell outer membrane</keyword>
<dbReference type="Gene3D" id="2.40.170.20">
    <property type="entry name" value="TonB-dependent receptor, beta-barrel domain"/>
    <property type="match status" value="1"/>
</dbReference>
<evidence type="ECO:0000256" key="5">
    <source>
        <dbReference type="ARBA" id="ARBA00022729"/>
    </source>
</evidence>
<keyword evidence="5" id="KW-0732">Signal</keyword>
<feature type="domain" description="Secretin/TonB short N-terminal" evidence="10">
    <location>
        <begin position="81"/>
        <end position="132"/>
    </location>
</feature>
<comment type="subcellular location">
    <subcellularLocation>
        <location evidence="1 8">Cell outer membrane</location>
        <topology evidence="1 8">Multi-pass membrane protein</topology>
    </subcellularLocation>
</comment>
<evidence type="ECO:0000256" key="1">
    <source>
        <dbReference type="ARBA" id="ARBA00004571"/>
    </source>
</evidence>
<protein>
    <submittedName>
        <fullName evidence="11">TonB-linked outer membrane protein, SusC/RagA family</fullName>
    </submittedName>
</protein>
<dbReference type="SMART" id="SM00965">
    <property type="entry name" value="STN"/>
    <property type="match status" value="1"/>
</dbReference>
<sequence length="1123" mass="123967">MQLALLYQTRYASRHTRMALLKCKGNYLNREIIIRMKLTGFFALLVFMQLSASSFSQTVTLSAKSEQLPVVFNLIREQTGYNFLYNNRLLKGVKPVTLAVQDKPLEEVLQTLFANQPLTYSIIQKTVVLTSKGPQTTTDIKASIYQQPFVGTVTDSLGRPLAGVTVRIKGTSGGVSTNAEGKFTFDHLTEGTTLVFSSVGYRQKEVLVGKGSQLPIILLEDSALLGEVVINIGYSSAKRSDLTSAVSVISTEKLLDVTANNIGTMLQGKVAGLQVVNSSGAPGAAPEIRLRGVSSVNASQQPLIVVDGIIGGNYDPNDVENITVLKDAAATALYGSQANAGVLIITTKKGTDQGIHLEARASGGFRTADFGKMDMMNAAELYEYQKGFYRDYIPGAVDNSYKVDLLKFTNERPLTLRNQDYDWVGESFAPAPLFNFYVAARGQTEKNNYYTALSYYNEEGTFRNTGFQRINIRGNSTYTFSKKVSVTNNLNLSGSLGNSYDYMDMYYAFLNMPWDNPYDADGRPLYVDGSSPFRWWSRDKINPVHTLANSDHPYKGLDVNYDFVFNYQITPWLKFVSSNRASASYNKATNYYSPAVAGTYHNSGYLDELNTLNYGGISNNLFHFDFSMKEHHLSGLAGVAVEGSRTELSGGGGRGLPEGLRVLSVVSNNQFLNGNFDRSVIQSLLTQINYDYSNKYFLSASYRIDGSSAFPSGNQYASFPAISAAWHLNREDFLKDADNLDLLKLRLSYGVTGTQDIGASRFLGLYSLTSQYNLATAAVPYQLANPGLTWESKHQLNAGVDIGLFKRFNLTLDAYHNITKDLLLEVSQPLSAGFEVRWENAGQVVNKGFEIGLSSTNIKGTQFSWTTDASVNFNQNHLQKLPGNIIKTGNWGISQIYRNGGNLYEFYMPKWLGVNSETGAPQWEKLLTDESGAVVAAEPTSSYAEATLQEMGSALPSWQGGFNNTFQYGNLALRVNTAFSLGNKVYSNNLRFVMNDGHEPYYNQINLPKGSTVWTAPGDSATNPSPQNSANSNETSSRFLLNGNYFAIRNVALSYNLPNAWVKRMKIAAINLSLTADNVYTFTDFLGQDPQTTISPSSFATPGVSDFKYPNNRQFLFNINCRF</sequence>
<dbReference type="PANTHER" id="PTHR30069:SF29">
    <property type="entry name" value="HEMOGLOBIN AND HEMOGLOBIN-HAPTOGLOBIN-BINDING PROTEIN 1-RELATED"/>
    <property type="match status" value="1"/>
</dbReference>
<evidence type="ECO:0000256" key="3">
    <source>
        <dbReference type="ARBA" id="ARBA00022452"/>
    </source>
</evidence>
<keyword evidence="12" id="KW-1185">Reference proteome</keyword>
<dbReference type="Pfam" id="PF07660">
    <property type="entry name" value="STN"/>
    <property type="match status" value="1"/>
</dbReference>
<keyword evidence="6 8" id="KW-0472">Membrane</keyword>
<dbReference type="NCBIfam" id="TIGR04057">
    <property type="entry name" value="SusC_RagA_signa"/>
    <property type="match status" value="1"/>
</dbReference>
<dbReference type="GO" id="GO:0009279">
    <property type="term" value="C:cell outer membrane"/>
    <property type="evidence" value="ECO:0007669"/>
    <property type="project" value="UniProtKB-SubCell"/>
</dbReference>
<keyword evidence="4 8" id="KW-0812">Transmembrane</keyword>
<dbReference type="InterPro" id="IPR008969">
    <property type="entry name" value="CarboxyPept-like_regulatory"/>
</dbReference>
<evidence type="ECO:0000256" key="9">
    <source>
        <dbReference type="SAM" id="MobiDB-lite"/>
    </source>
</evidence>
<dbReference type="RefSeq" id="WP_238383853.1">
    <property type="nucleotide sequence ID" value="NZ_FOAF01000008.1"/>
</dbReference>
<evidence type="ECO:0000313" key="12">
    <source>
        <dbReference type="Proteomes" id="UP000199421"/>
    </source>
</evidence>
<dbReference type="Pfam" id="PF13715">
    <property type="entry name" value="CarbopepD_reg_2"/>
    <property type="match status" value="1"/>
</dbReference>
<reference evidence="12" key="1">
    <citation type="submission" date="2016-10" db="EMBL/GenBank/DDBJ databases">
        <authorList>
            <person name="Varghese N."/>
            <person name="Submissions S."/>
        </authorList>
    </citation>
    <scope>NUCLEOTIDE SEQUENCE [LARGE SCALE GENOMIC DNA]</scope>
    <source>
        <strain evidence="12">DSM 18733</strain>
    </source>
</reference>
<evidence type="ECO:0000313" key="11">
    <source>
        <dbReference type="EMBL" id="SEM18155.1"/>
    </source>
</evidence>
<dbReference type="Proteomes" id="UP000199421">
    <property type="component" value="Unassembled WGS sequence"/>
</dbReference>